<dbReference type="PANTHER" id="PTHR31438">
    <property type="entry name" value="LYSINE N-ACYLTRANSFERASE C17G9.06C-RELATED"/>
    <property type="match status" value="1"/>
</dbReference>
<dbReference type="Pfam" id="PF13523">
    <property type="entry name" value="Acetyltransf_8"/>
    <property type="match status" value="1"/>
</dbReference>
<dbReference type="Gene3D" id="3.40.630.30">
    <property type="match status" value="1"/>
</dbReference>
<dbReference type="PROSITE" id="PS51186">
    <property type="entry name" value="GNAT"/>
    <property type="match status" value="1"/>
</dbReference>
<sequence>MNPFKFKPLRHVDLTLMHQWFQEPTINYWYAKNKNWSLDEIKEKYEPRILGNEQVPGFVVYQDNTPLGFIQYYVLTDSLPDGIDDHHPLFKKYPPNELAGIDLFIALDTVRGRGLGVLLINQFISKFLTHFKAVIIDPNINNLQAIRCYEKAGFKKTTFSQNSNHLIMIKSLASALEYARDN</sequence>
<organism evidence="3 4">
    <name type="scientific">Legionella israelensis</name>
    <dbReference type="NCBI Taxonomy" id="454"/>
    <lineage>
        <taxon>Bacteria</taxon>
        <taxon>Pseudomonadati</taxon>
        <taxon>Pseudomonadota</taxon>
        <taxon>Gammaproteobacteria</taxon>
        <taxon>Legionellales</taxon>
        <taxon>Legionellaceae</taxon>
        <taxon>Legionella</taxon>
    </lineage>
</organism>
<accession>A0AAX1EIB2</accession>
<dbReference type="GO" id="GO:0046677">
    <property type="term" value="P:response to antibiotic"/>
    <property type="evidence" value="ECO:0007669"/>
    <property type="project" value="UniProtKB-KW"/>
</dbReference>
<dbReference type="PANTHER" id="PTHR31438:SF1">
    <property type="entry name" value="LYSINE N-ACYLTRANSFERASE C17G9.06C-RELATED"/>
    <property type="match status" value="1"/>
</dbReference>
<protein>
    <submittedName>
        <fullName evidence="3">GNAT family N-acetyltransferase</fullName>
    </submittedName>
</protein>
<dbReference type="InterPro" id="IPR000182">
    <property type="entry name" value="GNAT_dom"/>
</dbReference>
<dbReference type="RefSeq" id="WP_135060952.1">
    <property type="nucleotide sequence ID" value="NZ_CP038254.1"/>
</dbReference>
<evidence type="ECO:0000313" key="4">
    <source>
        <dbReference type="Proteomes" id="UP000295517"/>
    </source>
</evidence>
<dbReference type="SUPFAM" id="SSF55729">
    <property type="entry name" value="Acyl-CoA N-acyltransferases (Nat)"/>
    <property type="match status" value="1"/>
</dbReference>
<evidence type="ECO:0000313" key="3">
    <source>
        <dbReference type="EMBL" id="QBR84772.1"/>
    </source>
</evidence>
<name>A0AAX1EIB2_9GAMM</name>
<dbReference type="InterPro" id="IPR016181">
    <property type="entry name" value="Acyl_CoA_acyltransferase"/>
</dbReference>
<keyword evidence="1" id="KW-0046">Antibiotic resistance</keyword>
<dbReference type="Proteomes" id="UP000295517">
    <property type="component" value="Chromosome"/>
</dbReference>
<dbReference type="EMBL" id="CP038254">
    <property type="protein sequence ID" value="QBR84772.1"/>
    <property type="molecule type" value="Genomic_DNA"/>
</dbReference>
<dbReference type="GO" id="GO:0016410">
    <property type="term" value="F:N-acyltransferase activity"/>
    <property type="evidence" value="ECO:0007669"/>
    <property type="project" value="TreeGrafter"/>
</dbReference>
<gene>
    <name evidence="3" type="ORF">E3983_10655</name>
</gene>
<reference evidence="3 4" key="1">
    <citation type="submission" date="2019-03" db="EMBL/GenBank/DDBJ databases">
        <title>Diverse conjugative elements silence natural transformation in Legionella species.</title>
        <authorList>
            <person name="Durieux I."/>
            <person name="Ginevra C."/>
            <person name="Attaiech L."/>
            <person name="Picq K."/>
            <person name="Juan P.A."/>
            <person name="Jarraud S."/>
            <person name="Charpentier X."/>
        </authorList>
    </citation>
    <scope>NUCLEOTIDE SEQUENCE [LARGE SCALE GENOMIC DNA]</scope>
    <source>
        <strain evidence="3 4">HL-0427-4011</strain>
    </source>
</reference>
<evidence type="ECO:0000256" key="1">
    <source>
        <dbReference type="ARBA" id="ARBA00023251"/>
    </source>
</evidence>
<dbReference type="AlphaFoldDB" id="A0AAX1EIB2"/>
<feature type="domain" description="N-acetyltransferase" evidence="2">
    <location>
        <begin position="4"/>
        <end position="173"/>
    </location>
</feature>
<evidence type="ECO:0000259" key="2">
    <source>
        <dbReference type="PROSITE" id="PS51186"/>
    </source>
</evidence>
<proteinExistence type="predicted"/>